<accession>D6SMJ0</accession>
<dbReference type="AlphaFoldDB" id="D6SMJ0"/>
<dbReference type="Pfam" id="PF07862">
    <property type="entry name" value="Nif11"/>
    <property type="match status" value="1"/>
</dbReference>
<dbReference type="NCBIfam" id="TIGR03798">
    <property type="entry name" value="leader_Nif11"/>
    <property type="match status" value="1"/>
</dbReference>
<proteinExistence type="predicted"/>
<evidence type="ECO:0000313" key="2">
    <source>
        <dbReference type="EMBL" id="EFI35901.1"/>
    </source>
</evidence>
<sequence>MSIDSAREFVNRVCSDNDFAKNLSDYKDVEEFCNSPKAKDAGFSFSTDDLNVVKRELTEEQKANLRCQDENCNWLGG</sequence>
<comment type="caution">
    <text evidence="2">The sequence shown here is derived from an EMBL/GenBank/DDBJ whole genome shotgun (WGS) entry which is preliminary data.</text>
</comment>
<organism evidence="2 3">
    <name type="scientific">Desulfonatronospira thiodismutans ASO3-1</name>
    <dbReference type="NCBI Taxonomy" id="555779"/>
    <lineage>
        <taxon>Bacteria</taxon>
        <taxon>Pseudomonadati</taxon>
        <taxon>Thermodesulfobacteriota</taxon>
        <taxon>Desulfovibrionia</taxon>
        <taxon>Desulfovibrionales</taxon>
        <taxon>Desulfonatronovibrionaceae</taxon>
        <taxon>Desulfonatronospira</taxon>
    </lineage>
</organism>
<protein>
    <recommendedName>
        <fullName evidence="1">Nif11 domain-containing protein</fullName>
    </recommendedName>
</protein>
<dbReference type="RefSeq" id="WP_008869029.1">
    <property type="nucleotide sequence ID" value="NZ_ACJN02000001.1"/>
</dbReference>
<dbReference type="EMBL" id="ACJN02000001">
    <property type="protein sequence ID" value="EFI35901.1"/>
    <property type="molecule type" value="Genomic_DNA"/>
</dbReference>
<gene>
    <name evidence="2" type="ORF">Dthio_PD3340</name>
</gene>
<keyword evidence="3" id="KW-1185">Reference proteome</keyword>
<dbReference type="Proteomes" id="UP000005496">
    <property type="component" value="Unassembled WGS sequence"/>
</dbReference>
<feature type="domain" description="Nif11" evidence="1">
    <location>
        <begin position="1"/>
        <end position="50"/>
    </location>
</feature>
<evidence type="ECO:0000259" key="1">
    <source>
        <dbReference type="Pfam" id="PF07862"/>
    </source>
</evidence>
<reference evidence="2" key="1">
    <citation type="submission" date="2010-05" db="EMBL/GenBank/DDBJ databases">
        <title>The draft genome of Desulfonatronospira thiodismutans ASO3-1.</title>
        <authorList>
            <consortium name="US DOE Joint Genome Institute (JGI-PGF)"/>
            <person name="Lucas S."/>
            <person name="Copeland A."/>
            <person name="Lapidus A."/>
            <person name="Cheng J.-F."/>
            <person name="Bruce D."/>
            <person name="Goodwin L."/>
            <person name="Pitluck S."/>
            <person name="Chertkov O."/>
            <person name="Brettin T."/>
            <person name="Detter J.C."/>
            <person name="Han C."/>
            <person name="Land M.L."/>
            <person name="Hauser L."/>
            <person name="Kyrpides N."/>
            <person name="Mikhailova N."/>
            <person name="Muyzer G."/>
            <person name="Woyke T."/>
        </authorList>
    </citation>
    <scope>NUCLEOTIDE SEQUENCE [LARGE SCALE GENOMIC DNA]</scope>
    <source>
        <strain evidence="2">ASO3-1</strain>
    </source>
</reference>
<dbReference type="OrthoDB" id="5458396at2"/>
<name>D6SMJ0_9BACT</name>
<evidence type="ECO:0000313" key="3">
    <source>
        <dbReference type="Proteomes" id="UP000005496"/>
    </source>
</evidence>
<dbReference type="InterPro" id="IPR012903">
    <property type="entry name" value="Nif11"/>
</dbReference>
<dbReference type="InterPro" id="IPR022516">
    <property type="entry name" value="CHP03798_Ocin"/>
</dbReference>